<proteinExistence type="predicted"/>
<evidence type="ECO:0000313" key="7">
    <source>
        <dbReference type="EMBL" id="MFD2207386.1"/>
    </source>
</evidence>
<dbReference type="PANTHER" id="PTHR30086">
    <property type="entry name" value="ARGININE EXPORTER PROTEIN ARGO"/>
    <property type="match status" value="1"/>
</dbReference>
<evidence type="ECO:0000256" key="4">
    <source>
        <dbReference type="ARBA" id="ARBA00022989"/>
    </source>
</evidence>
<reference evidence="8" key="1">
    <citation type="journal article" date="2019" name="Int. J. Syst. Evol. Microbiol.">
        <title>The Global Catalogue of Microorganisms (GCM) 10K type strain sequencing project: providing services to taxonomists for standard genome sequencing and annotation.</title>
        <authorList>
            <consortium name="The Broad Institute Genomics Platform"/>
            <consortium name="The Broad Institute Genome Sequencing Center for Infectious Disease"/>
            <person name="Wu L."/>
            <person name="Ma J."/>
        </authorList>
    </citation>
    <scope>NUCLEOTIDE SEQUENCE [LARGE SCALE GENOMIC DNA]</scope>
    <source>
        <strain evidence="8">CGMCC 4.7192</strain>
    </source>
</reference>
<evidence type="ECO:0000256" key="1">
    <source>
        <dbReference type="ARBA" id="ARBA00004651"/>
    </source>
</evidence>
<keyword evidence="3 6" id="KW-0812">Transmembrane</keyword>
<feature type="transmembrane region" description="Helical" evidence="6">
    <location>
        <begin position="175"/>
        <end position="193"/>
    </location>
</feature>
<protein>
    <submittedName>
        <fullName evidence="7">LysE family translocator</fullName>
    </submittedName>
</protein>
<feature type="transmembrane region" description="Helical" evidence="6">
    <location>
        <begin position="33"/>
        <end position="55"/>
    </location>
</feature>
<evidence type="ECO:0000256" key="5">
    <source>
        <dbReference type="ARBA" id="ARBA00023136"/>
    </source>
</evidence>
<dbReference type="EMBL" id="JBHUII010000011">
    <property type="protein sequence ID" value="MFD2207386.1"/>
    <property type="molecule type" value="Genomic_DNA"/>
</dbReference>
<evidence type="ECO:0000256" key="6">
    <source>
        <dbReference type="SAM" id="Phobius"/>
    </source>
</evidence>
<keyword evidence="5 6" id="KW-0472">Membrane</keyword>
<dbReference type="Proteomes" id="UP001597294">
    <property type="component" value="Unassembled WGS sequence"/>
</dbReference>
<dbReference type="InterPro" id="IPR001123">
    <property type="entry name" value="LeuE-type"/>
</dbReference>
<feature type="transmembrane region" description="Helical" evidence="6">
    <location>
        <begin position="62"/>
        <end position="86"/>
    </location>
</feature>
<evidence type="ECO:0000313" key="8">
    <source>
        <dbReference type="Proteomes" id="UP001597294"/>
    </source>
</evidence>
<gene>
    <name evidence="7" type="ORF">ACFSKO_17305</name>
</gene>
<dbReference type="PANTHER" id="PTHR30086:SF20">
    <property type="entry name" value="ARGININE EXPORTER PROTEIN ARGO-RELATED"/>
    <property type="match status" value="1"/>
</dbReference>
<keyword evidence="2" id="KW-1003">Cell membrane</keyword>
<organism evidence="7 8">
    <name type="scientific">Kiloniella antarctica</name>
    <dbReference type="NCBI Taxonomy" id="1550907"/>
    <lineage>
        <taxon>Bacteria</taxon>
        <taxon>Pseudomonadati</taxon>
        <taxon>Pseudomonadota</taxon>
        <taxon>Alphaproteobacteria</taxon>
        <taxon>Rhodospirillales</taxon>
        <taxon>Kiloniellaceae</taxon>
        <taxon>Kiloniella</taxon>
    </lineage>
</organism>
<dbReference type="RefSeq" id="WP_380253951.1">
    <property type="nucleotide sequence ID" value="NZ_JBHUII010000011.1"/>
</dbReference>
<sequence length="194" mass="20841">MSIIIAMCTYALTMSISPGPVNIITMTSGLNHGIYRTVPFVAGATIGFTSLLFCIGLGASELIVLFPTFMLAIGYIGATFMLYMAYKIAFSKGTIALSEENKPGFYQGFLLNILNPKAWIASISGVAAFTTTGDLSSLFLFCALYFFICFIGVGSWAVVGQQAKILVQTESRLRIFNMLMGAGLATVAIYLLLT</sequence>
<keyword evidence="8" id="KW-1185">Reference proteome</keyword>
<evidence type="ECO:0000256" key="2">
    <source>
        <dbReference type="ARBA" id="ARBA00022475"/>
    </source>
</evidence>
<comment type="caution">
    <text evidence="7">The sequence shown here is derived from an EMBL/GenBank/DDBJ whole genome shotgun (WGS) entry which is preliminary data.</text>
</comment>
<feature type="transmembrane region" description="Helical" evidence="6">
    <location>
        <begin position="138"/>
        <end position="159"/>
    </location>
</feature>
<comment type="subcellular location">
    <subcellularLocation>
        <location evidence="1">Cell membrane</location>
        <topology evidence="1">Multi-pass membrane protein</topology>
    </subcellularLocation>
</comment>
<evidence type="ECO:0000256" key="3">
    <source>
        <dbReference type="ARBA" id="ARBA00022692"/>
    </source>
</evidence>
<dbReference type="Pfam" id="PF01810">
    <property type="entry name" value="LysE"/>
    <property type="match status" value="1"/>
</dbReference>
<accession>A0ABW5BPE6</accession>
<name>A0ABW5BPE6_9PROT</name>
<keyword evidence="4 6" id="KW-1133">Transmembrane helix</keyword>